<dbReference type="Gene3D" id="3.40.50.2300">
    <property type="match status" value="2"/>
</dbReference>
<evidence type="ECO:0000256" key="1">
    <source>
        <dbReference type="ARBA" id="ARBA00023015"/>
    </source>
</evidence>
<keyword evidence="1" id="KW-0805">Transcription regulation</keyword>
<sequence length="327" mass="35781">MPGVRDIARIAGVSPATVSRVLNGNPRVSPELRRQVERAAAQLGYRTSRLRRPPSRSRVVALLVPHVSSPFYAAVIGGVEGEAFANGYDLMLYTTEGRSHQDVVERVLMADHACGLVVITPRHGEDVALADRSPRLPVVVVDHRNTGSRHPHVGVDNLRGAYNAVRYLLSRGYERVAMITGPTNIQSAVDRIRGYRLALEEAGIAFDPELVWQGDFNQPSGYDAVARWLDAGKEPPRAIFCSNDLMALGAMTALHERGIAVPERVAVMGYDDLYFAATSVPPLTTVRQPIAEMGAIAFRMVTRLARGERLDTERVLLETELVVRGSA</sequence>
<evidence type="ECO:0000256" key="3">
    <source>
        <dbReference type="ARBA" id="ARBA00023163"/>
    </source>
</evidence>
<dbReference type="InterPro" id="IPR046335">
    <property type="entry name" value="LacI/GalR-like_sensor"/>
</dbReference>
<accession>A0ABZ1BLP5</accession>
<name>A0ABZ1BLP5_9FIRM</name>
<dbReference type="PROSITE" id="PS50932">
    <property type="entry name" value="HTH_LACI_2"/>
    <property type="match status" value="1"/>
</dbReference>
<dbReference type="SUPFAM" id="SSF47413">
    <property type="entry name" value="lambda repressor-like DNA-binding domains"/>
    <property type="match status" value="1"/>
</dbReference>
<dbReference type="InterPro" id="IPR028082">
    <property type="entry name" value="Peripla_BP_I"/>
</dbReference>
<dbReference type="InterPro" id="IPR010982">
    <property type="entry name" value="Lambda_DNA-bd_dom_sf"/>
</dbReference>
<gene>
    <name evidence="5" type="ORF">VLY81_09450</name>
</gene>
<dbReference type="PANTHER" id="PTHR30146">
    <property type="entry name" value="LACI-RELATED TRANSCRIPTIONAL REPRESSOR"/>
    <property type="match status" value="1"/>
</dbReference>
<evidence type="ECO:0000313" key="6">
    <source>
        <dbReference type="Proteomes" id="UP001333102"/>
    </source>
</evidence>
<organism evidence="5 6">
    <name type="scientific">Geochorda subterranea</name>
    <dbReference type="NCBI Taxonomy" id="3109564"/>
    <lineage>
        <taxon>Bacteria</taxon>
        <taxon>Bacillati</taxon>
        <taxon>Bacillota</taxon>
        <taxon>Limnochordia</taxon>
        <taxon>Limnochordales</taxon>
        <taxon>Geochordaceae</taxon>
        <taxon>Geochorda</taxon>
    </lineage>
</organism>
<dbReference type="Pfam" id="PF13377">
    <property type="entry name" value="Peripla_BP_3"/>
    <property type="match status" value="1"/>
</dbReference>
<proteinExistence type="predicted"/>
<dbReference type="CDD" id="cd06267">
    <property type="entry name" value="PBP1_LacI_sugar_binding-like"/>
    <property type="match status" value="1"/>
</dbReference>
<dbReference type="InterPro" id="IPR000843">
    <property type="entry name" value="HTH_LacI"/>
</dbReference>
<dbReference type="RefSeq" id="WP_324667914.1">
    <property type="nucleotide sequence ID" value="NZ_CP141614.1"/>
</dbReference>
<dbReference type="GO" id="GO:0003677">
    <property type="term" value="F:DNA binding"/>
    <property type="evidence" value="ECO:0007669"/>
    <property type="project" value="UniProtKB-KW"/>
</dbReference>
<dbReference type="CDD" id="cd01392">
    <property type="entry name" value="HTH_LacI"/>
    <property type="match status" value="1"/>
</dbReference>
<evidence type="ECO:0000313" key="5">
    <source>
        <dbReference type="EMBL" id="WRP13669.1"/>
    </source>
</evidence>
<dbReference type="Pfam" id="PF00356">
    <property type="entry name" value="LacI"/>
    <property type="match status" value="1"/>
</dbReference>
<evidence type="ECO:0000259" key="4">
    <source>
        <dbReference type="PROSITE" id="PS50932"/>
    </source>
</evidence>
<dbReference type="SUPFAM" id="SSF53822">
    <property type="entry name" value="Periplasmic binding protein-like I"/>
    <property type="match status" value="1"/>
</dbReference>
<keyword evidence="2 5" id="KW-0238">DNA-binding</keyword>
<dbReference type="EMBL" id="CP141614">
    <property type="protein sequence ID" value="WRP13669.1"/>
    <property type="molecule type" value="Genomic_DNA"/>
</dbReference>
<dbReference type="PROSITE" id="PS00356">
    <property type="entry name" value="HTH_LACI_1"/>
    <property type="match status" value="1"/>
</dbReference>
<dbReference type="PRINTS" id="PR00036">
    <property type="entry name" value="HTHLACI"/>
</dbReference>
<dbReference type="Gene3D" id="1.10.260.40">
    <property type="entry name" value="lambda repressor-like DNA-binding domains"/>
    <property type="match status" value="1"/>
</dbReference>
<reference evidence="6" key="1">
    <citation type="submission" date="2023-12" db="EMBL/GenBank/DDBJ databases">
        <title>Novel isolates from deep terrestrial aquifers shed light on the physiology and ecology of the class Limnochordia.</title>
        <authorList>
            <person name="Karnachuk O.V."/>
            <person name="Lukina A.P."/>
            <person name="Avakyan M.R."/>
            <person name="Kadnikov V."/>
            <person name="Begmatov S."/>
            <person name="Beletsky A.V."/>
            <person name="Mardanov A.V."/>
            <person name="Ravin N.V."/>
        </authorList>
    </citation>
    <scope>NUCLEOTIDE SEQUENCE [LARGE SCALE GENOMIC DNA]</scope>
    <source>
        <strain evidence="6">LN</strain>
    </source>
</reference>
<evidence type="ECO:0000256" key="2">
    <source>
        <dbReference type="ARBA" id="ARBA00023125"/>
    </source>
</evidence>
<keyword evidence="3" id="KW-0804">Transcription</keyword>
<dbReference type="SMART" id="SM00354">
    <property type="entry name" value="HTH_LACI"/>
    <property type="match status" value="1"/>
</dbReference>
<protein>
    <submittedName>
        <fullName evidence="5">LacI family DNA-binding transcriptional regulator</fullName>
    </submittedName>
</protein>
<keyword evidence="6" id="KW-1185">Reference proteome</keyword>
<feature type="domain" description="HTH lacI-type" evidence="4">
    <location>
        <begin position="2"/>
        <end position="56"/>
    </location>
</feature>
<dbReference type="PANTHER" id="PTHR30146:SF109">
    <property type="entry name" value="HTH-TYPE TRANSCRIPTIONAL REGULATOR GALS"/>
    <property type="match status" value="1"/>
</dbReference>
<dbReference type="Proteomes" id="UP001333102">
    <property type="component" value="Chromosome"/>
</dbReference>